<protein>
    <submittedName>
        <fullName evidence="9">Mechanosensitive ion channel protein MscS</fullName>
    </submittedName>
</protein>
<feature type="compositionally biased region" description="Acidic residues" evidence="7">
    <location>
        <begin position="320"/>
        <end position="332"/>
    </location>
</feature>
<dbReference type="EMBL" id="NCXO01000019">
    <property type="protein sequence ID" value="OSC33627.1"/>
    <property type="molecule type" value="Genomic_DNA"/>
</dbReference>
<keyword evidence="6 8" id="KW-0472">Membrane</keyword>
<dbReference type="Proteomes" id="UP000193577">
    <property type="component" value="Unassembled WGS sequence"/>
</dbReference>
<dbReference type="SUPFAM" id="SSF50182">
    <property type="entry name" value="Sm-like ribonucleoproteins"/>
    <property type="match status" value="1"/>
</dbReference>
<evidence type="ECO:0000256" key="1">
    <source>
        <dbReference type="ARBA" id="ARBA00004651"/>
    </source>
</evidence>
<evidence type="ECO:0000313" key="10">
    <source>
        <dbReference type="Proteomes" id="UP000193577"/>
    </source>
</evidence>
<evidence type="ECO:0000256" key="5">
    <source>
        <dbReference type="ARBA" id="ARBA00022989"/>
    </source>
</evidence>
<dbReference type="Gene3D" id="2.30.30.60">
    <property type="match status" value="1"/>
</dbReference>
<dbReference type="Pfam" id="PF00924">
    <property type="entry name" value="MS_channel_2nd"/>
    <property type="match status" value="1"/>
</dbReference>
<comment type="subcellular location">
    <subcellularLocation>
        <location evidence="1">Cell membrane</location>
        <topology evidence="1">Multi-pass membrane protein</topology>
    </subcellularLocation>
</comment>
<keyword evidence="10" id="KW-1185">Reference proteome</keyword>
<dbReference type="SUPFAM" id="SSF82689">
    <property type="entry name" value="Mechanosensitive channel protein MscS (YggB), C-terminal domain"/>
    <property type="match status" value="1"/>
</dbReference>
<dbReference type="Gene3D" id="1.10.287.1260">
    <property type="match status" value="1"/>
</dbReference>
<dbReference type="InterPro" id="IPR045276">
    <property type="entry name" value="YbiO_bact"/>
</dbReference>
<evidence type="ECO:0000256" key="8">
    <source>
        <dbReference type="SAM" id="Phobius"/>
    </source>
</evidence>
<name>A0A7I7SE01_9MYCO</name>
<dbReference type="Gene3D" id="3.30.70.100">
    <property type="match status" value="1"/>
</dbReference>
<comment type="similarity">
    <text evidence="2">Belongs to the MscS (TC 1.A.23) family.</text>
</comment>
<dbReference type="Pfam" id="PF21082">
    <property type="entry name" value="MS_channel_3rd"/>
    <property type="match status" value="1"/>
</dbReference>
<dbReference type="InterPro" id="IPR023408">
    <property type="entry name" value="MscS_beta-dom_sf"/>
</dbReference>
<dbReference type="InterPro" id="IPR006685">
    <property type="entry name" value="MscS_channel_2nd"/>
</dbReference>
<proteinExistence type="inferred from homology"/>
<dbReference type="InterPro" id="IPR010920">
    <property type="entry name" value="LSM_dom_sf"/>
</dbReference>
<dbReference type="PANTHER" id="PTHR30460:SF0">
    <property type="entry name" value="MODERATE CONDUCTANCE MECHANOSENSITIVE CHANNEL YBIO"/>
    <property type="match status" value="1"/>
</dbReference>
<feature type="region of interest" description="Disordered" evidence="7">
    <location>
        <begin position="293"/>
        <end position="332"/>
    </location>
</feature>
<organism evidence="9 10">
    <name type="scientific">Mycolicibacillus koreensis</name>
    <dbReference type="NCBI Taxonomy" id="1069220"/>
    <lineage>
        <taxon>Bacteria</taxon>
        <taxon>Bacillati</taxon>
        <taxon>Actinomycetota</taxon>
        <taxon>Actinomycetes</taxon>
        <taxon>Mycobacteriales</taxon>
        <taxon>Mycobacteriaceae</taxon>
        <taxon>Mycolicibacillus</taxon>
    </lineage>
</organism>
<dbReference type="InterPro" id="IPR011066">
    <property type="entry name" value="MscS_channel_C_sf"/>
</dbReference>
<keyword evidence="5 8" id="KW-1133">Transmembrane helix</keyword>
<reference evidence="9 10" key="1">
    <citation type="submission" date="2017-04" db="EMBL/GenBank/DDBJ databases">
        <title>The new phylogeny of genus Mycobacterium.</title>
        <authorList>
            <person name="Tortoli E."/>
            <person name="Trovato A."/>
            <person name="Cirillo D.M."/>
        </authorList>
    </citation>
    <scope>NUCLEOTIDE SEQUENCE [LARGE SCALE GENOMIC DNA]</scope>
    <source>
        <strain evidence="9 10">KCTC 19819</strain>
    </source>
</reference>
<comment type="caution">
    <text evidence="9">The sequence shown here is derived from an EMBL/GenBank/DDBJ whole genome shotgun (WGS) entry which is preliminary data.</text>
</comment>
<dbReference type="OrthoDB" id="4638917at2"/>
<evidence type="ECO:0000256" key="6">
    <source>
        <dbReference type="ARBA" id="ARBA00023136"/>
    </source>
</evidence>
<keyword evidence="3" id="KW-1003">Cell membrane</keyword>
<dbReference type="PANTHER" id="PTHR30460">
    <property type="entry name" value="MODERATE CONDUCTANCE MECHANOSENSITIVE CHANNEL YBIO"/>
    <property type="match status" value="1"/>
</dbReference>
<gene>
    <name evidence="9" type="ORF">B8W67_10340</name>
</gene>
<evidence type="ECO:0000256" key="7">
    <source>
        <dbReference type="SAM" id="MobiDB-lite"/>
    </source>
</evidence>
<dbReference type="AlphaFoldDB" id="A0A7I7SE01"/>
<evidence type="ECO:0000256" key="4">
    <source>
        <dbReference type="ARBA" id="ARBA00022692"/>
    </source>
</evidence>
<accession>A0A7I7SE01</accession>
<feature type="transmembrane region" description="Helical" evidence="8">
    <location>
        <begin position="27"/>
        <end position="44"/>
    </location>
</feature>
<dbReference type="GO" id="GO:0005886">
    <property type="term" value="C:plasma membrane"/>
    <property type="evidence" value="ECO:0007669"/>
    <property type="project" value="UniProtKB-SubCell"/>
</dbReference>
<keyword evidence="4 8" id="KW-0812">Transmembrane</keyword>
<dbReference type="GO" id="GO:0008381">
    <property type="term" value="F:mechanosensitive monoatomic ion channel activity"/>
    <property type="evidence" value="ECO:0007669"/>
    <property type="project" value="InterPro"/>
</dbReference>
<feature type="compositionally biased region" description="Basic and acidic residues" evidence="7">
    <location>
        <begin position="303"/>
        <end position="319"/>
    </location>
</feature>
<dbReference type="InterPro" id="IPR049278">
    <property type="entry name" value="MS_channel_C"/>
</dbReference>
<feature type="transmembrane region" description="Helical" evidence="8">
    <location>
        <begin position="76"/>
        <end position="97"/>
    </location>
</feature>
<evidence type="ECO:0000313" key="9">
    <source>
        <dbReference type="EMBL" id="OSC33627.1"/>
    </source>
</evidence>
<dbReference type="FunFam" id="2.30.30.60:FF:000001">
    <property type="entry name" value="MscS Mechanosensitive ion channel"/>
    <property type="match status" value="1"/>
</dbReference>
<dbReference type="RefSeq" id="WP_085303881.1">
    <property type="nucleotide sequence ID" value="NZ_AP022594.1"/>
</dbReference>
<evidence type="ECO:0000256" key="2">
    <source>
        <dbReference type="ARBA" id="ARBA00008017"/>
    </source>
</evidence>
<sequence length="332" mass="35733">MASFVAAAPGWHGFWHGEIGVWILDKGLRITLLVLGAVLASRMINWTARTIARRYEAEFKAGDALVRSEASKHRQAVAAVISWGAIVLLSVVVAVQITNIIDVPVGSLAAPAAVLGGALGFGAQKLVQDLLSGFFLILEKQYGFGDLVRLELTSTATAEGTVEDVTLRVTKLRTADGEVYTVPNGQIVESLNLSKDWARAVVDVPVPTTADLNRVNEVLHEVCERAMDSDAPLRELLLDKPALMGVESIQVDTVNLRMVARTLPGKQFEVGRRLRAQVLRALRRAGVVTAGTAPRVGGIAPSARRDTEPDPGPDHHGDDGSDDDDFDEEPNR</sequence>
<evidence type="ECO:0000256" key="3">
    <source>
        <dbReference type="ARBA" id="ARBA00022475"/>
    </source>
</evidence>